<dbReference type="Gene3D" id="2.40.70.10">
    <property type="entry name" value="Acid Proteases"/>
    <property type="match status" value="2"/>
</dbReference>
<dbReference type="InterPro" id="IPR001461">
    <property type="entry name" value="Aspartic_peptidase_A1"/>
</dbReference>
<gene>
    <name evidence="3" type="ORF">DCAF_LOCUS25034</name>
</gene>
<evidence type="ECO:0000313" key="3">
    <source>
        <dbReference type="EMBL" id="CAK7354036.1"/>
    </source>
</evidence>
<dbReference type="InterPro" id="IPR021109">
    <property type="entry name" value="Peptidase_aspartic_dom_sf"/>
</dbReference>
<evidence type="ECO:0000313" key="4">
    <source>
        <dbReference type="Proteomes" id="UP001314170"/>
    </source>
</evidence>
<dbReference type="PANTHER" id="PTHR13683">
    <property type="entry name" value="ASPARTYL PROTEASES"/>
    <property type="match status" value="1"/>
</dbReference>
<feature type="domain" description="Xylanase inhibitor N-terminal" evidence="2">
    <location>
        <begin position="227"/>
        <end position="321"/>
    </location>
</feature>
<dbReference type="EMBL" id="CAWUPB010001194">
    <property type="protein sequence ID" value="CAK7354036.1"/>
    <property type="molecule type" value="Genomic_DNA"/>
</dbReference>
<dbReference type="GO" id="GO:0004190">
    <property type="term" value="F:aspartic-type endopeptidase activity"/>
    <property type="evidence" value="ECO:0007669"/>
    <property type="project" value="InterPro"/>
</dbReference>
<organism evidence="3 4">
    <name type="scientific">Dovyalis caffra</name>
    <dbReference type="NCBI Taxonomy" id="77055"/>
    <lineage>
        <taxon>Eukaryota</taxon>
        <taxon>Viridiplantae</taxon>
        <taxon>Streptophyta</taxon>
        <taxon>Embryophyta</taxon>
        <taxon>Tracheophyta</taxon>
        <taxon>Spermatophyta</taxon>
        <taxon>Magnoliopsida</taxon>
        <taxon>eudicotyledons</taxon>
        <taxon>Gunneridae</taxon>
        <taxon>Pentapetalae</taxon>
        <taxon>rosids</taxon>
        <taxon>fabids</taxon>
        <taxon>Malpighiales</taxon>
        <taxon>Salicaceae</taxon>
        <taxon>Flacourtieae</taxon>
        <taxon>Dovyalis</taxon>
    </lineage>
</organism>
<keyword evidence="4" id="KW-1185">Reference proteome</keyword>
<dbReference type="Pfam" id="PF14543">
    <property type="entry name" value="TAXi_N"/>
    <property type="match status" value="1"/>
</dbReference>
<dbReference type="SUPFAM" id="SSF50630">
    <property type="entry name" value="Acid proteases"/>
    <property type="match status" value="1"/>
</dbReference>
<proteinExistence type="inferred from homology"/>
<sequence length="448" mass="47892">MRDTPITGVIMESYLVVFYGCKSQKNTNSGAFVNQENGRINQVSPHVRQLKRNPRDADGGVEVVRWWRKGGGSVVEWFGCKGEEVVSLFNDEEIKGHTVQGNETTKSYFSTFKVNSLLPSSVCNQSAKVLNKASSLEVVNKYGPCIQGTGHDQKTANIIPSIAETLLQDQLRADSIRAQLSLNSSSRAFGDLQTKIPASGTSPAGEYTVTVGLGTPKKISHSYLILNEEKFDPTKSSSYKTVSCSSESCNLIAQEGVQGCSSSNLCLYGVKYGSGYTVGFLATETITITSSDVFENFLFGCGEQNGGRFNGASDIAGISVGGRKLPIDASVFTTAGAIIDSGTTLTALPTTAYSALSSAFQEMMTNYPLIKGSSGLQPCYDFSNYANENIPIPHISIFFAGGVEVEIDDSGTVAVIGILQSLEIYQQKTYEVVYDVAKGMLGFAAGGC</sequence>
<dbReference type="InterPro" id="IPR001969">
    <property type="entry name" value="Aspartic_peptidase_AS"/>
</dbReference>
<comment type="caution">
    <text evidence="3">The sequence shown here is derived from an EMBL/GenBank/DDBJ whole genome shotgun (WGS) entry which is preliminary data.</text>
</comment>
<protein>
    <recommendedName>
        <fullName evidence="2">Xylanase inhibitor N-terminal domain-containing protein</fullName>
    </recommendedName>
</protein>
<evidence type="ECO:0000256" key="1">
    <source>
        <dbReference type="ARBA" id="ARBA00007447"/>
    </source>
</evidence>
<evidence type="ECO:0000259" key="2">
    <source>
        <dbReference type="Pfam" id="PF14543"/>
    </source>
</evidence>
<dbReference type="AlphaFoldDB" id="A0AAV1SP57"/>
<dbReference type="InterPro" id="IPR032861">
    <property type="entry name" value="TAXi_N"/>
</dbReference>
<dbReference type="GO" id="GO:0006508">
    <property type="term" value="P:proteolysis"/>
    <property type="evidence" value="ECO:0007669"/>
    <property type="project" value="InterPro"/>
</dbReference>
<dbReference type="Proteomes" id="UP001314170">
    <property type="component" value="Unassembled WGS sequence"/>
</dbReference>
<dbReference type="PANTHER" id="PTHR13683:SF907">
    <property type="entry name" value="PEPTIDASE A1 DOMAIN-CONTAINING PROTEIN"/>
    <property type="match status" value="1"/>
</dbReference>
<accession>A0AAV1SP57</accession>
<comment type="similarity">
    <text evidence="1">Belongs to the peptidase A1 family.</text>
</comment>
<reference evidence="3 4" key="1">
    <citation type="submission" date="2024-01" db="EMBL/GenBank/DDBJ databases">
        <authorList>
            <person name="Waweru B."/>
        </authorList>
    </citation>
    <scope>NUCLEOTIDE SEQUENCE [LARGE SCALE GENOMIC DNA]</scope>
</reference>
<name>A0AAV1SP57_9ROSI</name>
<dbReference type="PROSITE" id="PS00141">
    <property type="entry name" value="ASP_PROTEASE"/>
    <property type="match status" value="1"/>
</dbReference>